<sequence>MHLPLRTLAFWHKSSNKDGIVRSLNKDERFLVCIGCSLDESLHGHLVHWLNFSYALFLYNPHHIPIRYSFQSLRQINRINALSRYAYKVIKPVIVPPKSTPS</sequence>
<dbReference type="EMBL" id="AMCI01005020">
    <property type="protein sequence ID" value="EJW96946.1"/>
    <property type="molecule type" value="Genomic_DNA"/>
</dbReference>
<proteinExistence type="predicted"/>
<protein>
    <submittedName>
        <fullName evidence="1">Uncharacterized protein</fullName>
    </submittedName>
</protein>
<reference evidence="1" key="1">
    <citation type="journal article" date="2012" name="PLoS ONE">
        <title>Gene sets for utilization of primary and secondary nutrition supplies in the distal gut of endangered iberian lynx.</title>
        <authorList>
            <person name="Alcaide M."/>
            <person name="Messina E."/>
            <person name="Richter M."/>
            <person name="Bargiela R."/>
            <person name="Peplies J."/>
            <person name="Huws S.A."/>
            <person name="Newbold C.J."/>
            <person name="Golyshin P.N."/>
            <person name="Simon M.A."/>
            <person name="Lopez G."/>
            <person name="Yakimov M.M."/>
            <person name="Ferrer M."/>
        </authorList>
    </citation>
    <scope>NUCLEOTIDE SEQUENCE</scope>
</reference>
<gene>
    <name evidence="1" type="ORF">EVA_14946</name>
</gene>
<comment type="caution">
    <text evidence="1">The sequence shown here is derived from an EMBL/GenBank/DDBJ whole genome shotgun (WGS) entry which is preliminary data.</text>
</comment>
<name>J9FPR5_9ZZZZ</name>
<evidence type="ECO:0000313" key="1">
    <source>
        <dbReference type="EMBL" id="EJW96946.1"/>
    </source>
</evidence>
<organism evidence="1">
    <name type="scientific">gut metagenome</name>
    <dbReference type="NCBI Taxonomy" id="749906"/>
    <lineage>
        <taxon>unclassified sequences</taxon>
        <taxon>metagenomes</taxon>
        <taxon>organismal metagenomes</taxon>
    </lineage>
</organism>
<accession>J9FPR5</accession>
<dbReference type="AlphaFoldDB" id="J9FPR5"/>